<evidence type="ECO:0000256" key="2">
    <source>
        <dbReference type="ARBA" id="ARBA00022723"/>
    </source>
</evidence>
<dbReference type="InterPro" id="IPR013909">
    <property type="entry name" value="NuBaID_C"/>
</dbReference>
<evidence type="ECO:0000256" key="1">
    <source>
        <dbReference type="ARBA" id="ARBA00004123"/>
    </source>
</evidence>
<evidence type="ECO:0000259" key="8">
    <source>
        <dbReference type="Pfam" id="PF08600"/>
    </source>
</evidence>
<keyword evidence="4" id="KW-0862">Zinc</keyword>
<evidence type="ECO:0000259" key="7">
    <source>
        <dbReference type="Pfam" id="PF07967"/>
    </source>
</evidence>
<feature type="domain" description="C3HC-type" evidence="7">
    <location>
        <begin position="75"/>
        <end position="200"/>
    </location>
</feature>
<dbReference type="GO" id="GO:0005634">
    <property type="term" value="C:nucleus"/>
    <property type="evidence" value="ECO:0007669"/>
    <property type="project" value="UniProtKB-SubCell"/>
</dbReference>
<keyword evidence="10" id="KW-1185">Reference proteome</keyword>
<feature type="compositionally biased region" description="Low complexity" evidence="6">
    <location>
        <begin position="365"/>
        <end position="378"/>
    </location>
</feature>
<evidence type="ECO:0000256" key="4">
    <source>
        <dbReference type="ARBA" id="ARBA00022833"/>
    </source>
</evidence>
<name>A0A833R644_9POAL</name>
<dbReference type="InterPro" id="IPR012935">
    <property type="entry name" value="NuBaID_N"/>
</dbReference>
<dbReference type="PANTHER" id="PTHR15835:SF6">
    <property type="entry name" value="ZINC FINGER C3HC-TYPE PROTEIN 1"/>
    <property type="match status" value="1"/>
</dbReference>
<keyword evidence="3" id="KW-0863">Zinc-finger</keyword>
<keyword evidence="5" id="KW-0539">Nucleus</keyword>
<dbReference type="Pfam" id="PF07967">
    <property type="entry name" value="zf-C3HC"/>
    <property type="match status" value="1"/>
</dbReference>
<comment type="subcellular location">
    <subcellularLocation>
        <location evidence="1">Nucleus</location>
    </subcellularLocation>
</comment>
<dbReference type="OrthoDB" id="614844at2759"/>
<evidence type="ECO:0000256" key="3">
    <source>
        <dbReference type="ARBA" id="ARBA00022771"/>
    </source>
</evidence>
<evidence type="ECO:0000256" key="5">
    <source>
        <dbReference type="ARBA" id="ARBA00023242"/>
    </source>
</evidence>
<comment type="caution">
    <text evidence="9">The sequence shown here is derived from an EMBL/GenBank/DDBJ whole genome shotgun (WGS) entry which is preliminary data.</text>
</comment>
<evidence type="ECO:0000313" key="9">
    <source>
        <dbReference type="EMBL" id="KAF3334892.1"/>
    </source>
</evidence>
<protein>
    <submittedName>
        <fullName evidence="9">NIPA-like protein</fullName>
    </submittedName>
</protein>
<feature type="domain" description="NuBaID C-terminal" evidence="8">
    <location>
        <begin position="315"/>
        <end position="480"/>
    </location>
</feature>
<accession>A0A833R644</accession>
<evidence type="ECO:0000256" key="6">
    <source>
        <dbReference type="SAM" id="MobiDB-lite"/>
    </source>
</evidence>
<feature type="compositionally biased region" description="Polar residues" evidence="6">
    <location>
        <begin position="497"/>
        <end position="514"/>
    </location>
</feature>
<keyword evidence="2" id="KW-0479">Metal-binding</keyword>
<dbReference type="Pfam" id="PF08600">
    <property type="entry name" value="NuBaID_C"/>
    <property type="match status" value="1"/>
</dbReference>
<reference evidence="9" key="1">
    <citation type="submission" date="2020-01" db="EMBL/GenBank/DDBJ databases">
        <title>Genome sequence of Kobresia littledalei, the first chromosome-level genome in the family Cyperaceae.</title>
        <authorList>
            <person name="Qu G."/>
        </authorList>
    </citation>
    <scope>NUCLEOTIDE SEQUENCE</scope>
    <source>
        <strain evidence="9">C.B.Clarke</strain>
        <tissue evidence="9">Leaf</tissue>
    </source>
</reference>
<dbReference type="AlphaFoldDB" id="A0A833R644"/>
<feature type="region of interest" description="Disordered" evidence="6">
    <location>
        <begin position="1"/>
        <end position="21"/>
    </location>
</feature>
<sequence>MDRTEERSTSDEPERRLKKAMEKLYQFPNPRASSSSSPVAMETSRKAELSTRFGMEKGFRFPHLSAVSPAPPCRPWDRSDLMRRLATFKAMTWFAKPKVISPVNCARRGWVNVELDTISCEACGARLMFSTATSWTSQQVDKAAAVFSLKLDNGHKLLCPWTDNICEESLALFPPTPPSVLIRNYEDCITNLLQLSSLPKISSSALGYMKKQEPRVEEFLKEQSSPSVMIKGIIQITEGVHRKDLEGLVDDSDAYYEALKLIALCGWGLHQLPYAIDRVKPTSHKETTTLSESMEQGSTIVTFNSSTSNDDGESNYHDPSSFVFECNLCGARAALWPFTTVEKPLRLFSFEESSSTCKQGDARNSTGTSSIAGGLSASIGGGPPATRQNFRPRVTLPVISRHLKSVLQSFGGLKRKRSSNESSSEDVRAVAAVTDQANTSGSSENLSGKHVLFDKLDEFDPIRQHRTFCPWICGHSESQTLPGWKVMLSALLSQKESLSNGEAPQEENLNQEQSRLLDEDDPVASVRRLFMVSPSKRLKSTP</sequence>
<organism evidence="9 10">
    <name type="scientific">Carex littledalei</name>
    <dbReference type="NCBI Taxonomy" id="544730"/>
    <lineage>
        <taxon>Eukaryota</taxon>
        <taxon>Viridiplantae</taxon>
        <taxon>Streptophyta</taxon>
        <taxon>Embryophyta</taxon>
        <taxon>Tracheophyta</taxon>
        <taxon>Spermatophyta</taxon>
        <taxon>Magnoliopsida</taxon>
        <taxon>Liliopsida</taxon>
        <taxon>Poales</taxon>
        <taxon>Cyperaceae</taxon>
        <taxon>Cyperoideae</taxon>
        <taxon>Cariceae</taxon>
        <taxon>Carex</taxon>
        <taxon>Carex subgen. Euthyceras</taxon>
    </lineage>
</organism>
<proteinExistence type="predicted"/>
<evidence type="ECO:0000313" key="10">
    <source>
        <dbReference type="Proteomes" id="UP000623129"/>
    </source>
</evidence>
<gene>
    <name evidence="9" type="ORF">FCM35_KLT21496</name>
</gene>
<dbReference type="GO" id="GO:0008270">
    <property type="term" value="F:zinc ion binding"/>
    <property type="evidence" value="ECO:0007669"/>
    <property type="project" value="UniProtKB-KW"/>
</dbReference>
<feature type="region of interest" description="Disordered" evidence="6">
    <location>
        <begin position="358"/>
        <end position="389"/>
    </location>
</feature>
<dbReference type="EMBL" id="SWLB01000009">
    <property type="protein sequence ID" value="KAF3334892.1"/>
    <property type="molecule type" value="Genomic_DNA"/>
</dbReference>
<feature type="region of interest" description="Disordered" evidence="6">
    <location>
        <begin position="497"/>
        <end position="521"/>
    </location>
</feature>
<dbReference type="PANTHER" id="PTHR15835">
    <property type="entry name" value="NUCLEAR-INTERACTING PARTNER OF ALK"/>
    <property type="match status" value="1"/>
</dbReference>
<dbReference type="Proteomes" id="UP000623129">
    <property type="component" value="Unassembled WGS sequence"/>
</dbReference>